<dbReference type="Gene3D" id="2.130.10.10">
    <property type="entry name" value="YVTN repeat-like/Quinoprotein amine dehydrogenase"/>
    <property type="match status" value="1"/>
</dbReference>
<dbReference type="SUPFAM" id="SSF50969">
    <property type="entry name" value="YVTN repeat-like/Quinoprotein amine dehydrogenase"/>
    <property type="match status" value="1"/>
</dbReference>
<organism evidence="3 4">
    <name type="scientific">Occultella aeris</name>
    <dbReference type="NCBI Taxonomy" id="2761496"/>
    <lineage>
        <taxon>Bacteria</taxon>
        <taxon>Bacillati</taxon>
        <taxon>Actinomycetota</taxon>
        <taxon>Actinomycetes</taxon>
        <taxon>Micrococcales</taxon>
        <taxon>Ruaniaceae</taxon>
        <taxon>Occultella</taxon>
    </lineage>
</organism>
<dbReference type="EMBL" id="CACRYJ010000058">
    <property type="protein sequence ID" value="VZO39291.1"/>
    <property type="molecule type" value="Genomic_DNA"/>
</dbReference>
<dbReference type="AlphaFoldDB" id="A0A7M4DPA5"/>
<gene>
    <name evidence="3" type="ORF">HALOF300_03987</name>
</gene>
<dbReference type="PROSITE" id="PS51257">
    <property type="entry name" value="PROKAR_LIPOPROTEIN"/>
    <property type="match status" value="1"/>
</dbReference>
<dbReference type="RefSeq" id="WP_156742620.1">
    <property type="nucleotide sequence ID" value="NZ_CACRYJ010000058.1"/>
</dbReference>
<dbReference type="InterPro" id="IPR015943">
    <property type="entry name" value="WD40/YVTN_repeat-like_dom_sf"/>
</dbReference>
<evidence type="ECO:0000313" key="3">
    <source>
        <dbReference type="EMBL" id="VZO39291.1"/>
    </source>
</evidence>
<evidence type="ECO:0000256" key="1">
    <source>
        <dbReference type="SAM" id="MobiDB-lite"/>
    </source>
</evidence>
<sequence>MRRTRRLAPLALLTSAVVLLGACAAPTATTEDAGGTATHDEHDHDGEEAAPEDGRPTEEAAGPSPRLAVTYDGGVLIVDALSLDVLADFPAEGFIRLNPAGDDRHLFLTVAEGFQLLDTGAFSQAHGDHSHSYTTDPLLTDVVITADHPGHVVAHAERTVLFADGTGEITVLDPHELAAGAQAPVLATTSTPQAHHGVAVVRADDSLLHTIGDSESRSGVVLLDAEGAEVARAETCPGVHGETVAADEAVVFGCEDGALIVTGSEFSHAAAPDAYGRIGNLAGSDASPVVLGDYKSDPDADLERPTRISLIDTRTAQIRLVDLGVSYSFRSLARGPGGEALVLGTDGALRIIDPEAGTVTAEVPVTGPWAEPEQWQDPRPTLRVEGSFAYVTDPATSTVFVVDLLGAEVIDSAVLPVVPNELSSVAG</sequence>
<protein>
    <recommendedName>
        <fullName evidence="5">Secreted protein</fullName>
    </recommendedName>
</protein>
<evidence type="ECO:0000313" key="4">
    <source>
        <dbReference type="Proteomes" id="UP000419743"/>
    </source>
</evidence>
<feature type="compositionally biased region" description="Basic and acidic residues" evidence="1">
    <location>
        <begin position="38"/>
        <end position="58"/>
    </location>
</feature>
<dbReference type="InterPro" id="IPR047697">
    <property type="entry name" value="AztD-like"/>
</dbReference>
<dbReference type="InterPro" id="IPR011044">
    <property type="entry name" value="Quino_amine_DH_bsu"/>
</dbReference>
<keyword evidence="2" id="KW-0732">Signal</keyword>
<dbReference type="Proteomes" id="UP000419743">
    <property type="component" value="Unassembled WGS sequence"/>
</dbReference>
<dbReference type="NCBIfam" id="NF038015">
    <property type="entry name" value="AztD"/>
    <property type="match status" value="1"/>
</dbReference>
<accession>A0A7M4DPA5</accession>
<name>A0A7M4DPA5_9MICO</name>
<proteinExistence type="predicted"/>
<feature type="chain" id="PRO_5029832169" description="Secreted protein" evidence="2">
    <location>
        <begin position="25"/>
        <end position="427"/>
    </location>
</feature>
<reference evidence="3 4" key="1">
    <citation type="submission" date="2019-11" db="EMBL/GenBank/DDBJ databases">
        <authorList>
            <person name="Criscuolo A."/>
        </authorList>
    </citation>
    <scope>NUCLEOTIDE SEQUENCE [LARGE SCALE GENOMIC DNA]</scope>
    <source>
        <strain evidence="3">CIP111667</strain>
    </source>
</reference>
<evidence type="ECO:0000256" key="2">
    <source>
        <dbReference type="SAM" id="SignalP"/>
    </source>
</evidence>
<feature type="region of interest" description="Disordered" evidence="1">
    <location>
        <begin position="29"/>
        <end position="66"/>
    </location>
</feature>
<evidence type="ECO:0008006" key="5">
    <source>
        <dbReference type="Google" id="ProtNLM"/>
    </source>
</evidence>
<keyword evidence="4" id="KW-1185">Reference proteome</keyword>
<comment type="caution">
    <text evidence="3">The sequence shown here is derived from an EMBL/GenBank/DDBJ whole genome shotgun (WGS) entry which is preliminary data.</text>
</comment>
<feature type="signal peptide" evidence="2">
    <location>
        <begin position="1"/>
        <end position="24"/>
    </location>
</feature>